<dbReference type="EMBL" id="LMVP01000044">
    <property type="protein sequence ID" value="PAV13930.1"/>
    <property type="molecule type" value="Genomic_DNA"/>
</dbReference>
<sequence>MLFASFLFLCRDSRQAGGGAYTILLIGIWFPESRELSLIQINSLSCSKKESSLADKTDKKEEELANNSSIKRMN</sequence>
<feature type="region of interest" description="Disordered" evidence="1">
    <location>
        <begin position="55"/>
        <end position="74"/>
    </location>
</feature>
<evidence type="ECO:0000313" key="2">
    <source>
        <dbReference type="EMBL" id="PAV13930.1"/>
    </source>
</evidence>
<proteinExistence type="predicted"/>
<gene>
    <name evidence="2" type="ORF">ASJ81_15895</name>
</gene>
<name>A0A2A2HXF3_9EURY</name>
<comment type="caution">
    <text evidence="2">The sequence shown here is derived from an EMBL/GenBank/DDBJ whole genome shotgun (WGS) entry which is preliminary data.</text>
</comment>
<accession>A0A2A2HXF3</accession>
<dbReference type="Proteomes" id="UP000218164">
    <property type="component" value="Unassembled WGS sequence"/>
</dbReference>
<organism evidence="2 3">
    <name type="scientific">Methanosarcina spelaei</name>
    <dbReference type="NCBI Taxonomy" id="1036679"/>
    <lineage>
        <taxon>Archaea</taxon>
        <taxon>Methanobacteriati</taxon>
        <taxon>Methanobacteriota</taxon>
        <taxon>Stenosarchaea group</taxon>
        <taxon>Methanomicrobia</taxon>
        <taxon>Methanosarcinales</taxon>
        <taxon>Methanosarcinaceae</taxon>
        <taxon>Methanosarcina</taxon>
    </lineage>
</organism>
<feature type="compositionally biased region" description="Polar residues" evidence="1">
    <location>
        <begin position="65"/>
        <end position="74"/>
    </location>
</feature>
<protein>
    <submittedName>
        <fullName evidence="2">Uncharacterized protein</fullName>
    </submittedName>
</protein>
<evidence type="ECO:0000313" key="3">
    <source>
        <dbReference type="Proteomes" id="UP000218164"/>
    </source>
</evidence>
<dbReference type="AlphaFoldDB" id="A0A2A2HXF3"/>
<reference evidence="2 3" key="1">
    <citation type="journal article" date="2017" name="BMC Genomics">
        <title>Genomic analysis of methanogenic archaea reveals a shift towards energy conservation.</title>
        <authorList>
            <person name="Gilmore S.P."/>
            <person name="Henske J.K."/>
            <person name="Sexton J.A."/>
            <person name="Solomon K.V."/>
            <person name="Seppala S."/>
            <person name="Yoo J.I."/>
            <person name="Huyett L.M."/>
            <person name="Pressman A."/>
            <person name="Cogan J.Z."/>
            <person name="Kivenson V."/>
            <person name="Peng X."/>
            <person name="Tan Y."/>
            <person name="Valentine D.L."/>
            <person name="O'Malley M.A."/>
        </authorList>
    </citation>
    <scope>NUCLEOTIDE SEQUENCE [LARGE SCALE GENOMIC DNA]</scope>
    <source>
        <strain evidence="2 3">MC-15</strain>
    </source>
</reference>
<evidence type="ECO:0000256" key="1">
    <source>
        <dbReference type="SAM" id="MobiDB-lite"/>
    </source>
</evidence>
<keyword evidence="3" id="KW-1185">Reference proteome</keyword>